<dbReference type="AlphaFoldDB" id="A0A432YUW7"/>
<comment type="subcellular location">
    <subcellularLocation>
        <location evidence="1">Membrane</location>
        <topology evidence="1">Single-pass membrane protein</topology>
    </subcellularLocation>
</comment>
<keyword evidence="4" id="KW-0472">Membrane</keyword>
<protein>
    <submittedName>
        <fullName evidence="6">DUF490 domain-containing protein</fullName>
    </submittedName>
</protein>
<evidence type="ECO:0000256" key="4">
    <source>
        <dbReference type="ARBA" id="ARBA00023136"/>
    </source>
</evidence>
<comment type="caution">
    <text evidence="6">The sequence shown here is derived from an EMBL/GenBank/DDBJ whole genome shotgun (WGS) entry which is preliminary data.</text>
</comment>
<accession>A0A432YUW7</accession>
<evidence type="ECO:0000256" key="1">
    <source>
        <dbReference type="ARBA" id="ARBA00004167"/>
    </source>
</evidence>
<dbReference type="InterPro" id="IPR007452">
    <property type="entry name" value="TamB_C"/>
</dbReference>
<dbReference type="PANTHER" id="PTHR36985:SF1">
    <property type="entry name" value="TRANSLOCATION AND ASSEMBLY MODULE SUBUNIT TAMB"/>
    <property type="match status" value="1"/>
</dbReference>
<name>A0A432YUW7_9GAMM</name>
<evidence type="ECO:0000313" key="7">
    <source>
        <dbReference type="Proteomes" id="UP000288361"/>
    </source>
</evidence>
<sequence>MTIYRWLASIILGIFLVIPSVAISLFGTETGSRWVVDKAIHYSPIDIRYDKFRGKLLTEFSFNNLRVESESFAYQTEALEIHWQPLALLSGSITVERIKSDHGEVRLRSTEAKPNNDNQANALNEIKIELPLSIYIQKLTVSDTLFFFFEAPAQKLDVNLSAKANTRGRVTLRNLDISHQYVTASVRGQSLLSYPFKSSLNTKIELHSPDYPALTINSLLKGDIRKLVTETKLSDSLNASLEATLHQPAKALSWSVTSQWNESNLTPWLKAFNLGDLSLVLNGTIAGEGSLDSATLSPDLTVTVNQRNAAISGRLTYESNALTINSLNVSSDNDIRGELLIDGRIVHLDSVPVIDVTSQWDTVLYKPSEIISEDGKLTVSGAIDNLSAHLSSDINGLLPKPFKLTSEAKLASRSLNLTTLKLSQNNNIIAAEATIDWSRDISLNAKVTGAYEGHDVNSKVSMSYAAPYLFVESMEGNWGAQSFNINGALSPGRTLNWELQSDQLSQVSELQGTALARGTINGVLNQPEFTIGLDTAKLKQTGYKEVYLTQPTDLTLSSKNANFRIQDLCIGYAEINSPLCIQLDKDKSRLSFKANAQSVPINALQALVIPSALYKLQGDLDLDVEGSVDIETTTFRQLNASINADNTKVSTAEETVTLEKLQFVAKTKEQGLQANVIAQANELGLNLNGYVETGSLEASSKLSGTLDFDSDSLELANLLLPQVSIGNGKASARIAIDGTVDTPLASGKVQLNANQIVVLQSGTMLNDVTGTLQADANSGQFKVEADGKVGSGKLQITGHLDAFKQFGKLDINGNDLLIIDTPDLLIEASPELTVSLDKKLISLNGKLNIPKARITPIELNQATTESADVRLKNEEKKTSVFKTQTDLTVSLGENVRVKALGFAGQIQGSLNITQQPNSPARGNGTIGVTSGQYEIYGQKLTIERGDLLFNDVPLSSPSLNLRVTRNISSSTSNQKPPEEIGARVTGSIEQPELSLFSTPPMSDSTILSYLLFGKPPGSQGDVNNLELQAALLVGGRSTEFLTDGLKETFDLDEVSLDSRTSDVNDTSLYIGKHLSPDLYIKYGIGLIEPTSTFILRYSLTDKLIFESVSNAEGQGGDLIYTIEK</sequence>
<feature type="domain" description="Translocation and assembly module TamB C-terminal" evidence="5">
    <location>
        <begin position="790"/>
        <end position="1123"/>
    </location>
</feature>
<dbReference type="PANTHER" id="PTHR36985">
    <property type="entry name" value="TRANSLOCATION AND ASSEMBLY MODULE SUBUNIT TAMB"/>
    <property type="match status" value="1"/>
</dbReference>
<evidence type="ECO:0000256" key="2">
    <source>
        <dbReference type="ARBA" id="ARBA00022692"/>
    </source>
</evidence>
<gene>
    <name evidence="6" type="ORF">CWI73_04825</name>
</gene>
<evidence type="ECO:0000256" key="3">
    <source>
        <dbReference type="ARBA" id="ARBA00022989"/>
    </source>
</evidence>
<proteinExistence type="predicted"/>
<reference evidence="6 7" key="1">
    <citation type="journal article" date="2011" name="Front. Microbiol.">
        <title>Genomic signatures of strain selection and enhancement in Bacillus atrophaeus var. globigii, a historical biowarfare simulant.</title>
        <authorList>
            <person name="Gibbons H.S."/>
            <person name="Broomall S.M."/>
            <person name="McNew L.A."/>
            <person name="Daligault H."/>
            <person name="Chapman C."/>
            <person name="Bruce D."/>
            <person name="Karavis M."/>
            <person name="Krepps M."/>
            <person name="McGregor P.A."/>
            <person name="Hong C."/>
            <person name="Park K.H."/>
            <person name="Akmal A."/>
            <person name="Feldman A."/>
            <person name="Lin J.S."/>
            <person name="Chang W.E."/>
            <person name="Higgs B.W."/>
            <person name="Demirev P."/>
            <person name="Lindquist J."/>
            <person name="Liem A."/>
            <person name="Fochler E."/>
            <person name="Read T.D."/>
            <person name="Tapia R."/>
            <person name="Johnson S."/>
            <person name="Bishop-Lilly K.A."/>
            <person name="Detter C."/>
            <person name="Han C."/>
            <person name="Sozhamannan S."/>
            <person name="Rosenzweig C.N."/>
            <person name="Skowronski E.W."/>
        </authorList>
    </citation>
    <scope>NUCLEOTIDE SEQUENCE [LARGE SCALE GENOMIC DNA]</scope>
    <source>
        <strain evidence="6 7">TPS4-2</strain>
    </source>
</reference>
<keyword evidence="2" id="KW-0812">Transmembrane</keyword>
<evidence type="ECO:0000259" key="5">
    <source>
        <dbReference type="Pfam" id="PF04357"/>
    </source>
</evidence>
<dbReference type="EMBL" id="PIQA01000002">
    <property type="protein sequence ID" value="RUO67115.1"/>
    <property type="molecule type" value="Genomic_DNA"/>
</dbReference>
<dbReference type="Proteomes" id="UP000288361">
    <property type="component" value="Unassembled WGS sequence"/>
</dbReference>
<keyword evidence="3" id="KW-1133">Transmembrane helix</keyword>
<organism evidence="6 7">
    <name type="scientific">Idiomarina piscisalsi</name>
    <dbReference type="NCBI Taxonomy" id="1096243"/>
    <lineage>
        <taxon>Bacteria</taxon>
        <taxon>Pseudomonadati</taxon>
        <taxon>Pseudomonadota</taxon>
        <taxon>Gammaproteobacteria</taxon>
        <taxon>Alteromonadales</taxon>
        <taxon>Idiomarinaceae</taxon>
        <taxon>Idiomarina</taxon>
    </lineage>
</organism>
<dbReference type="Pfam" id="PF04357">
    <property type="entry name" value="TamB"/>
    <property type="match status" value="1"/>
</dbReference>
<dbReference type="GO" id="GO:0009306">
    <property type="term" value="P:protein secretion"/>
    <property type="evidence" value="ECO:0007669"/>
    <property type="project" value="InterPro"/>
</dbReference>
<evidence type="ECO:0000313" key="6">
    <source>
        <dbReference type="EMBL" id="RUO67115.1"/>
    </source>
</evidence>
<dbReference type="GO" id="GO:0005886">
    <property type="term" value="C:plasma membrane"/>
    <property type="evidence" value="ECO:0007669"/>
    <property type="project" value="InterPro"/>
</dbReference>